<dbReference type="GO" id="GO:0005886">
    <property type="term" value="C:plasma membrane"/>
    <property type="evidence" value="ECO:0007669"/>
    <property type="project" value="TreeGrafter"/>
</dbReference>
<dbReference type="Proteomes" id="UP000280444">
    <property type="component" value="Unassembled WGS sequence"/>
</dbReference>
<comment type="caution">
    <text evidence="3">The sequence shown here is derived from an EMBL/GenBank/DDBJ whole genome shotgun (WGS) entry which is preliminary data.</text>
</comment>
<comment type="similarity">
    <text evidence="1">Belongs to the UPF0749 family.</text>
</comment>
<keyword evidence="4" id="KW-1185">Reference proteome</keyword>
<protein>
    <submittedName>
        <fullName evidence="3">DUF881 domain-containing protein</fullName>
    </submittedName>
</protein>
<evidence type="ECO:0000313" key="4">
    <source>
        <dbReference type="Proteomes" id="UP000280444"/>
    </source>
</evidence>
<gene>
    <name evidence="3" type="ORF">EII11_05955</name>
</gene>
<dbReference type="RefSeq" id="WP_124870051.1">
    <property type="nucleotide sequence ID" value="NZ_RQZF01000004.1"/>
</dbReference>
<evidence type="ECO:0000256" key="1">
    <source>
        <dbReference type="ARBA" id="ARBA00009108"/>
    </source>
</evidence>
<accession>A0A3P1SEG8</accession>
<evidence type="ECO:0000256" key="2">
    <source>
        <dbReference type="SAM" id="MobiDB-lite"/>
    </source>
</evidence>
<organism evidence="3 4">
    <name type="scientific">Schaalia canis</name>
    <dbReference type="NCBI Taxonomy" id="100469"/>
    <lineage>
        <taxon>Bacteria</taxon>
        <taxon>Bacillati</taxon>
        <taxon>Actinomycetota</taxon>
        <taxon>Actinomycetes</taxon>
        <taxon>Actinomycetales</taxon>
        <taxon>Actinomycetaceae</taxon>
        <taxon>Schaalia</taxon>
    </lineage>
</organism>
<dbReference type="PANTHER" id="PTHR37313:SF4">
    <property type="entry name" value="CONSERVED MEMBRANE PROTEIN-RELATED"/>
    <property type="match status" value="1"/>
</dbReference>
<evidence type="ECO:0000313" key="3">
    <source>
        <dbReference type="EMBL" id="RRC95409.1"/>
    </source>
</evidence>
<name>A0A3P1SEG8_9ACTO</name>
<proteinExistence type="inferred from homology"/>
<dbReference type="Pfam" id="PF05949">
    <property type="entry name" value="DUF881"/>
    <property type="match status" value="1"/>
</dbReference>
<dbReference type="PANTHER" id="PTHR37313">
    <property type="entry name" value="UPF0749 PROTEIN RV1825"/>
    <property type="match status" value="1"/>
</dbReference>
<reference evidence="3 4" key="1">
    <citation type="submission" date="2018-11" db="EMBL/GenBank/DDBJ databases">
        <title>Genomes From Bacteria Associated with the Canine Oral Cavity: a Test Case for Automated Genome-Based Taxonomic Assignment.</title>
        <authorList>
            <person name="Coil D.A."/>
            <person name="Jospin G."/>
            <person name="Darling A.E."/>
            <person name="Wallis C."/>
            <person name="Davis I.J."/>
            <person name="Harris S."/>
            <person name="Eisen J.A."/>
            <person name="Holcombe L.J."/>
            <person name="O'Flynn C."/>
        </authorList>
    </citation>
    <scope>NUCLEOTIDE SEQUENCE [LARGE SCALE GENOMIC DNA]</scope>
    <source>
        <strain evidence="3 4">OH770</strain>
    </source>
</reference>
<dbReference type="EMBL" id="RQZF01000004">
    <property type="protein sequence ID" value="RRC95409.1"/>
    <property type="molecule type" value="Genomic_DNA"/>
</dbReference>
<sequence>MTQHESQHDAPTQTSHAPSLPPSFAPRAGGTPPASPRGPRFSGFLRGALAPRRWQKGASVLVVTIASGLLFGLSASNARDNAEHDGDLVSLVRQRQTIVASLEDQMSGAQAQVARHLEQEVGGLEDTLNQRRGVTYLPVSGPGVTVTLNDAPPGPLPENAKPDDLVIHQQDIEDVMNALWSGGAEAMTVQDVRITSRTVVRCIGNVILIDGTSFSPPYRISAIGDPPALREAVNVNPQIINYKAYVALYGLGWKFETNDHLDLPAATPDAAVKYAQVMEKHG</sequence>
<dbReference type="OrthoDB" id="3214641at2"/>
<dbReference type="InterPro" id="IPR010273">
    <property type="entry name" value="DUF881"/>
</dbReference>
<dbReference type="Gene3D" id="3.30.70.1880">
    <property type="entry name" value="Protein of unknown function DUF881"/>
    <property type="match status" value="1"/>
</dbReference>
<dbReference type="AlphaFoldDB" id="A0A3P1SEG8"/>
<feature type="region of interest" description="Disordered" evidence="2">
    <location>
        <begin position="1"/>
        <end position="42"/>
    </location>
</feature>